<sequence>PDSKRTRLRSAPNAERKQVSKAKRPPAKSGGFVARQENKQDAAEQASEFQMTPHSLAAMMITIDRKT</sequence>
<name>A0AAG5DJQ0_ANOAO</name>
<dbReference type="AlphaFoldDB" id="A0AAG5DJQ0"/>
<protein>
    <submittedName>
        <fullName evidence="2">Uncharacterized protein</fullName>
    </submittedName>
</protein>
<evidence type="ECO:0000313" key="3">
    <source>
        <dbReference type="Proteomes" id="UP000075880"/>
    </source>
</evidence>
<feature type="region of interest" description="Disordered" evidence="1">
    <location>
        <begin position="1"/>
        <end position="51"/>
    </location>
</feature>
<keyword evidence="3" id="KW-1185">Reference proteome</keyword>
<organism evidence="2 3">
    <name type="scientific">Anopheles atroparvus</name>
    <name type="common">European mosquito</name>
    <dbReference type="NCBI Taxonomy" id="41427"/>
    <lineage>
        <taxon>Eukaryota</taxon>
        <taxon>Metazoa</taxon>
        <taxon>Ecdysozoa</taxon>
        <taxon>Arthropoda</taxon>
        <taxon>Hexapoda</taxon>
        <taxon>Insecta</taxon>
        <taxon>Pterygota</taxon>
        <taxon>Neoptera</taxon>
        <taxon>Endopterygota</taxon>
        <taxon>Diptera</taxon>
        <taxon>Nematocera</taxon>
        <taxon>Culicoidea</taxon>
        <taxon>Culicidae</taxon>
        <taxon>Anophelinae</taxon>
        <taxon>Anopheles</taxon>
    </lineage>
</organism>
<dbReference type="Proteomes" id="UP000075880">
    <property type="component" value="Unassembled WGS sequence"/>
</dbReference>
<evidence type="ECO:0000256" key="1">
    <source>
        <dbReference type="SAM" id="MobiDB-lite"/>
    </source>
</evidence>
<dbReference type="EnsemblMetazoa" id="ENSAATROPT012164">
    <property type="protein sequence ID" value="ENSAATROPP011029"/>
    <property type="gene ID" value="ENSAATROPG009902"/>
</dbReference>
<accession>A0AAG5DJQ0</accession>
<evidence type="ECO:0000313" key="2">
    <source>
        <dbReference type="EnsemblMetazoa" id="ENSAATROPP011029"/>
    </source>
</evidence>
<reference evidence="2" key="1">
    <citation type="submission" date="2024-04" db="UniProtKB">
        <authorList>
            <consortium name="EnsemblMetazoa"/>
        </authorList>
    </citation>
    <scope>IDENTIFICATION</scope>
    <source>
        <strain evidence="2">EBRO</strain>
    </source>
</reference>
<proteinExistence type="predicted"/>